<accession>A0A8B2NWH7</accession>
<evidence type="ECO:0000313" key="3">
    <source>
        <dbReference type="EMBL" id="RAI01722.1"/>
    </source>
</evidence>
<gene>
    <name evidence="3" type="ORF">DLJ53_09955</name>
</gene>
<dbReference type="Gene3D" id="3.40.47.10">
    <property type="match status" value="1"/>
</dbReference>
<evidence type="ECO:0000313" key="4">
    <source>
        <dbReference type="Proteomes" id="UP000249590"/>
    </source>
</evidence>
<sequence>MRDEAVIVGVGTSRLGRVPDTGATALMAEAALAALADAGLAMSDVDGLVTTPLRTEALNPPATLIASALGIAPAWLATLDLAGASGTAMIDQAVQAVESGRCNTVLCVTGQNLLSFQSSGSTIGTIARSGVAHPEFEAPLGPLIPSLYALAASEHIARYGTTEAQMAEVAVAIRAHAAGNPAAHKQRAITVEDVLSSAPVSTPLKRLDCSLISDGAAAVIVTTRARAAEIARVVRVAGSGYGQRHGHVGEAETLTATGAVESGRRAFAAAGIGPKDIDVAELYDCFTITVILELEDLGFCEKGEGGAFVEGGRIGPGGALPVTTHGGLLSACHCGVGGGLLHLVEGVTQLRGEAGVRQVDGARTALVHGNGGILGVHCTLILEGAA</sequence>
<evidence type="ECO:0000259" key="1">
    <source>
        <dbReference type="Pfam" id="PF00108"/>
    </source>
</evidence>
<comment type="caution">
    <text evidence="3">The sequence shown here is derived from an EMBL/GenBank/DDBJ whole genome shotgun (WGS) entry which is preliminary data.</text>
</comment>
<dbReference type="AlphaFoldDB" id="A0A8B2NWH7"/>
<feature type="domain" description="Thiolase C-terminal" evidence="2">
    <location>
        <begin position="241"/>
        <end position="383"/>
    </location>
</feature>
<dbReference type="Pfam" id="PF00108">
    <property type="entry name" value="Thiolase_N"/>
    <property type="match status" value="1"/>
</dbReference>
<dbReference type="Proteomes" id="UP000249590">
    <property type="component" value="Unassembled WGS sequence"/>
</dbReference>
<proteinExistence type="predicted"/>
<dbReference type="EMBL" id="QHHQ01000002">
    <property type="protein sequence ID" value="RAI01722.1"/>
    <property type="molecule type" value="Genomic_DNA"/>
</dbReference>
<dbReference type="CDD" id="cd00829">
    <property type="entry name" value="SCP-x_thiolase"/>
    <property type="match status" value="1"/>
</dbReference>
<dbReference type="RefSeq" id="WP_111344795.1">
    <property type="nucleotide sequence ID" value="NZ_QHHQ01000002.1"/>
</dbReference>
<protein>
    <recommendedName>
        <fullName evidence="5">Acetyl-CoA acetyltransferase</fullName>
    </recommendedName>
</protein>
<dbReference type="GO" id="GO:0003988">
    <property type="term" value="F:acetyl-CoA C-acyltransferase activity"/>
    <property type="evidence" value="ECO:0007669"/>
    <property type="project" value="UniProtKB-ARBA"/>
</dbReference>
<dbReference type="InterPro" id="IPR002155">
    <property type="entry name" value="Thiolase"/>
</dbReference>
<dbReference type="SUPFAM" id="SSF53901">
    <property type="entry name" value="Thiolase-like"/>
    <property type="match status" value="2"/>
</dbReference>
<dbReference type="PANTHER" id="PTHR42870:SF1">
    <property type="entry name" value="NON-SPECIFIC LIPID-TRANSFER PROTEIN-LIKE 2"/>
    <property type="match status" value="1"/>
</dbReference>
<dbReference type="Pfam" id="PF22691">
    <property type="entry name" value="Thiolase_C_1"/>
    <property type="match status" value="1"/>
</dbReference>
<reference evidence="3 4" key="1">
    <citation type="submission" date="2018-05" db="EMBL/GenBank/DDBJ databases">
        <title>Acuticoccus sediminis sp. nov., isolated from deep-sea sediment of Indian Ocean.</title>
        <authorList>
            <person name="Liu X."/>
            <person name="Lai Q."/>
            <person name="Du Y."/>
            <person name="Sun F."/>
            <person name="Zhang X."/>
            <person name="Wang S."/>
            <person name="Shao Z."/>
        </authorList>
    </citation>
    <scope>NUCLEOTIDE SEQUENCE [LARGE SCALE GENOMIC DNA]</scope>
    <source>
        <strain evidence="3 4">PTG4-2</strain>
    </source>
</reference>
<feature type="domain" description="Thiolase N-terminal" evidence="1">
    <location>
        <begin position="13"/>
        <end position="224"/>
    </location>
</feature>
<dbReference type="PANTHER" id="PTHR42870">
    <property type="entry name" value="ACETYL-COA C-ACETYLTRANSFERASE"/>
    <property type="match status" value="1"/>
</dbReference>
<name>A0A8B2NWH7_9HYPH</name>
<dbReference type="OrthoDB" id="9790314at2"/>
<dbReference type="PIRSF" id="PIRSF000429">
    <property type="entry name" value="Ac-CoA_Ac_transf"/>
    <property type="match status" value="1"/>
</dbReference>
<evidence type="ECO:0008006" key="5">
    <source>
        <dbReference type="Google" id="ProtNLM"/>
    </source>
</evidence>
<keyword evidence="4" id="KW-1185">Reference proteome</keyword>
<organism evidence="3 4">
    <name type="scientific">Acuticoccus sediminis</name>
    <dbReference type="NCBI Taxonomy" id="2184697"/>
    <lineage>
        <taxon>Bacteria</taxon>
        <taxon>Pseudomonadati</taxon>
        <taxon>Pseudomonadota</taxon>
        <taxon>Alphaproteobacteria</taxon>
        <taxon>Hyphomicrobiales</taxon>
        <taxon>Amorphaceae</taxon>
        <taxon>Acuticoccus</taxon>
    </lineage>
</organism>
<dbReference type="InterPro" id="IPR020616">
    <property type="entry name" value="Thiolase_N"/>
</dbReference>
<evidence type="ECO:0000259" key="2">
    <source>
        <dbReference type="Pfam" id="PF22691"/>
    </source>
</evidence>
<dbReference type="InterPro" id="IPR055140">
    <property type="entry name" value="Thiolase_C_2"/>
</dbReference>
<dbReference type="InterPro" id="IPR016039">
    <property type="entry name" value="Thiolase-like"/>
</dbReference>